<evidence type="ECO:0000313" key="3">
    <source>
        <dbReference type="Proteomes" id="UP000799437"/>
    </source>
</evidence>
<proteinExistence type="predicted"/>
<dbReference type="Pfam" id="PF01425">
    <property type="entry name" value="Amidase"/>
    <property type="match status" value="1"/>
</dbReference>
<dbReference type="InterPro" id="IPR036928">
    <property type="entry name" value="AS_sf"/>
</dbReference>
<reference evidence="2" key="1">
    <citation type="journal article" date="2020" name="Stud. Mycol.">
        <title>101 Dothideomycetes genomes: a test case for predicting lifestyles and emergence of pathogens.</title>
        <authorList>
            <person name="Haridas S."/>
            <person name="Albert R."/>
            <person name="Binder M."/>
            <person name="Bloem J."/>
            <person name="Labutti K."/>
            <person name="Salamov A."/>
            <person name="Andreopoulos B."/>
            <person name="Baker S."/>
            <person name="Barry K."/>
            <person name="Bills G."/>
            <person name="Bluhm B."/>
            <person name="Cannon C."/>
            <person name="Castanera R."/>
            <person name="Culley D."/>
            <person name="Daum C."/>
            <person name="Ezra D."/>
            <person name="Gonzalez J."/>
            <person name="Henrissat B."/>
            <person name="Kuo A."/>
            <person name="Liang C."/>
            <person name="Lipzen A."/>
            <person name="Lutzoni F."/>
            <person name="Magnuson J."/>
            <person name="Mondo S."/>
            <person name="Nolan M."/>
            <person name="Ohm R."/>
            <person name="Pangilinan J."/>
            <person name="Park H.-J."/>
            <person name="Ramirez L."/>
            <person name="Alfaro M."/>
            <person name="Sun H."/>
            <person name="Tritt A."/>
            <person name="Yoshinaga Y."/>
            <person name="Zwiers L.-H."/>
            <person name="Turgeon B."/>
            <person name="Goodwin S."/>
            <person name="Spatafora J."/>
            <person name="Crous P."/>
            <person name="Grigoriev I."/>
        </authorList>
    </citation>
    <scope>NUCLEOTIDE SEQUENCE</scope>
    <source>
        <strain evidence="2">CBS 121739</strain>
    </source>
</reference>
<keyword evidence="3" id="KW-1185">Reference proteome</keyword>
<dbReference type="PANTHER" id="PTHR46310">
    <property type="entry name" value="AMIDASE 1"/>
    <property type="match status" value="1"/>
</dbReference>
<accession>A0A6A6VSG7</accession>
<evidence type="ECO:0000313" key="2">
    <source>
        <dbReference type="EMBL" id="KAF2753095.1"/>
    </source>
</evidence>
<dbReference type="AlphaFoldDB" id="A0A6A6VSG7"/>
<dbReference type="InterPro" id="IPR023631">
    <property type="entry name" value="Amidase_dom"/>
</dbReference>
<dbReference type="RefSeq" id="XP_033595546.1">
    <property type="nucleotide sequence ID" value="XM_033749701.1"/>
</dbReference>
<dbReference type="Proteomes" id="UP000799437">
    <property type="component" value="Unassembled WGS sequence"/>
</dbReference>
<evidence type="ECO:0000259" key="1">
    <source>
        <dbReference type="Pfam" id="PF01425"/>
    </source>
</evidence>
<protein>
    <submittedName>
        <fullName evidence="2">Amidase</fullName>
    </submittedName>
</protein>
<dbReference type="Gene3D" id="3.90.1300.10">
    <property type="entry name" value="Amidase signature (AS) domain"/>
    <property type="match status" value="1"/>
</dbReference>
<dbReference type="EMBL" id="ML996586">
    <property type="protein sequence ID" value="KAF2753095.1"/>
    <property type="molecule type" value="Genomic_DNA"/>
</dbReference>
<name>A0A6A6VSG7_9PEZI</name>
<sequence>MSATVEMDQELKIQVGSIEYFLLAHKENFLDFLADGPSLAVVYLVTSGQKVSRKNLRDFRENVLDKDDIFQPEFCRNVVFYGGDESELDVTDDAIEELDAWKTKTWTCVRGNATSRVACGPYVFAHKQTYAPWRIYRDFNATFMTTFKPSKDDMERLDVLDAPTAGIDGRVIVPPRSYFRPSKEKPLDGARISVKDNIDIAGHKTTLCNRSWIDLYPPAEQNAVCLQVLIDAGAIVVGKVKLQAMIMREEPLEAVEFTAPFNPRADGYQVPSGSSHGSAAGIGSYDWLDFSLGSDTNGSGRKPAHYNGCFSIRPSTGIMNTNGVIGQFSKFDMPVFFGRDQTKFSDFIKVWYGHSPLLRMPSTQQHVCILWPEDYLPTVNAAQTDLIDKFTSGLEKALDVQRTKISLAQLWKNTCPDNTPGQDNTDIAEYLKLTGSYPYYYDGYYDLEGFRNDFTKKHGKPPFIHRAMQWQWDIAKSITLEERNFYWRRSEIYRKWLLEEVFKASDTSTITIMIFPIEVGQPSYRDAPLPPYYVLSGYASLCMSPILRAPEFTTLLGDIPFDSVVTQREERLPIGASVIGAPGTDLIITELVGKGMLAGNFPQQLKTGPTMY</sequence>
<dbReference type="PANTHER" id="PTHR46310:SF7">
    <property type="entry name" value="AMIDASE 1"/>
    <property type="match status" value="1"/>
</dbReference>
<dbReference type="SUPFAM" id="SSF75304">
    <property type="entry name" value="Amidase signature (AS) enzymes"/>
    <property type="match status" value="1"/>
</dbReference>
<dbReference type="GeneID" id="54490755"/>
<feature type="domain" description="Amidase" evidence="1">
    <location>
        <begin position="183"/>
        <end position="356"/>
    </location>
</feature>
<organism evidence="2 3">
    <name type="scientific">Pseudovirgaria hyperparasitica</name>
    <dbReference type="NCBI Taxonomy" id="470096"/>
    <lineage>
        <taxon>Eukaryota</taxon>
        <taxon>Fungi</taxon>
        <taxon>Dikarya</taxon>
        <taxon>Ascomycota</taxon>
        <taxon>Pezizomycotina</taxon>
        <taxon>Dothideomycetes</taxon>
        <taxon>Dothideomycetes incertae sedis</taxon>
        <taxon>Acrospermales</taxon>
        <taxon>Acrospermaceae</taxon>
        <taxon>Pseudovirgaria</taxon>
    </lineage>
</organism>
<gene>
    <name evidence="2" type="ORF">EJ05DRAFT_542116</name>
</gene>
<dbReference type="OrthoDB" id="5423360at2759"/>